<sequence>MRQQRPPRSTFFRLLRRVVTTVVLLLSILTLFAFATVGMMTGYFAAILKDEPVRSQEELRQQMNNWTQTSYAYFNDKSSIGAMRTDADRKWVKKEEVSPWLIDALIATEDHRFYEHHGVSPQGILRAVYQNMTRQAVTSGGSTITQQLVKNVILENREKVLERKVKELGLALRLERLFAKDEILTFYLNSLFFGKGAHNRNLLGVQAASKGIFGVDARELNLAQAAYLAGMIQRPTAFNPFREETFNSGRKRMLTVLSRMEETGKITPEARAEAARFDLKNSLTKQDAQSAYSRDPFLMSAVEERAAQVLMKVNGLDAAALSREGVYRSTLEQYRKRVLTGGYKIYTTLDSRVHRAVNKAATDKKLYGSPISYTVTIGGKKKRVNNAEEEVGVTLMDVKTGGILALVGGRDFNQGQTNHALQSRRQPGSTIKPLLDYGPALDQGEVTPGTVLVDEPLEAEGNGHEKKTYKNYNDRYRGPVTAREALKWSLNIPAIKLLRETGIQQGFSYLKQMDFPIHPMDGEASAIGGFTRGFTVEEMTAGYAMLANEGIYHKPHLIQRIEDAKGHLIYQHHPQPQAVFSPRTSYLTTNILQDVIKSGTGRWVGARAPGHHLAGKTGTTQNGHDVWFMGYTPRIALGVWVGYDLNHPLANDRRAKRVWSQVFRRAIDARPELSPKGIDFSRPEGLEEVEICNVTGNIATRECHAAKSAVKEILPEEAVPDEVCLHHWEERVVQVNGKTYLANPDTPEDLTEKRTGIRIPEEEQERYQYYQGAQLPTERDPRSSTGQPAPPQVQSTLTEGELRLSWTGPSDPTLAGYRVYRNGTHVASIRLGEAPVYQGPPDHYTVRAVDVAGLESDDAVPPILPNSPEQKGSPWF</sequence>
<dbReference type="OrthoDB" id="9766909at2"/>
<keyword evidence="15" id="KW-1133">Transmembrane helix</keyword>
<dbReference type="EMBL" id="FMZA01000006">
    <property type="protein sequence ID" value="SDC35156.1"/>
    <property type="molecule type" value="Genomic_DNA"/>
</dbReference>
<keyword evidence="15" id="KW-0812">Transmembrane</keyword>
<comment type="similarity">
    <text evidence="1">In the C-terminal section; belongs to the transpeptidase family.</text>
</comment>
<evidence type="ECO:0000256" key="4">
    <source>
        <dbReference type="ARBA" id="ARBA00022670"/>
    </source>
</evidence>
<dbReference type="PANTHER" id="PTHR32282">
    <property type="entry name" value="BINDING PROTEIN TRANSPEPTIDASE, PUTATIVE-RELATED"/>
    <property type="match status" value="1"/>
</dbReference>
<comment type="catalytic activity">
    <reaction evidence="12">
        <text>Preferential cleavage: (Ac)2-L-Lys-D-Ala-|-D-Ala. Also transpeptidation of peptidyl-alanyl moieties that are N-acyl substituents of D-alanine.</text>
        <dbReference type="EC" id="3.4.16.4"/>
    </reaction>
</comment>
<feature type="domain" description="Glycosyl transferase family 51" evidence="17">
    <location>
        <begin position="79"/>
        <end position="260"/>
    </location>
</feature>
<dbReference type="Pfam" id="PF00912">
    <property type="entry name" value="Transgly"/>
    <property type="match status" value="1"/>
</dbReference>
<evidence type="ECO:0000256" key="3">
    <source>
        <dbReference type="ARBA" id="ARBA00022645"/>
    </source>
</evidence>
<dbReference type="Gene3D" id="2.60.40.10">
    <property type="entry name" value="Immunoglobulins"/>
    <property type="match status" value="1"/>
</dbReference>
<evidence type="ECO:0000256" key="15">
    <source>
        <dbReference type="SAM" id="Phobius"/>
    </source>
</evidence>
<dbReference type="RefSeq" id="WP_091567800.1">
    <property type="nucleotide sequence ID" value="NZ_FMZA01000006.1"/>
</dbReference>
<comment type="similarity">
    <text evidence="2">In the N-terminal section; belongs to the glycosyltransferase 51 family.</text>
</comment>
<evidence type="ECO:0000256" key="11">
    <source>
        <dbReference type="ARBA" id="ARBA00023316"/>
    </source>
</evidence>
<gene>
    <name evidence="18" type="ORF">SAMN04488112_106189</name>
</gene>
<dbReference type="GO" id="GO:0009252">
    <property type="term" value="P:peptidoglycan biosynthetic process"/>
    <property type="evidence" value="ECO:0007669"/>
    <property type="project" value="UniProtKB-KW"/>
</dbReference>
<dbReference type="InterPro" id="IPR001264">
    <property type="entry name" value="Glyco_trans_51"/>
</dbReference>
<keyword evidence="15" id="KW-0472">Membrane</keyword>
<protein>
    <submittedName>
        <fullName evidence="18">Penicillin-binding protein</fullName>
    </submittedName>
</protein>
<dbReference type="Gene3D" id="1.10.3810.10">
    <property type="entry name" value="Biosynthetic peptidoglycan transglycosylase-like"/>
    <property type="match status" value="1"/>
</dbReference>
<reference evidence="18 19" key="1">
    <citation type="submission" date="2016-10" db="EMBL/GenBank/DDBJ databases">
        <authorList>
            <person name="de Groot N.N."/>
        </authorList>
    </citation>
    <scope>NUCLEOTIDE SEQUENCE [LARGE SCALE GENOMIC DNA]</scope>
    <source>
        <strain evidence="18 19">DSM 45514</strain>
    </source>
</reference>
<organism evidence="18 19">
    <name type="scientific">Melghirimyces thermohalophilus</name>
    <dbReference type="NCBI Taxonomy" id="1236220"/>
    <lineage>
        <taxon>Bacteria</taxon>
        <taxon>Bacillati</taxon>
        <taxon>Bacillota</taxon>
        <taxon>Bacilli</taxon>
        <taxon>Bacillales</taxon>
        <taxon>Thermoactinomycetaceae</taxon>
        <taxon>Melghirimyces</taxon>
    </lineage>
</organism>
<evidence type="ECO:0000256" key="8">
    <source>
        <dbReference type="ARBA" id="ARBA00022960"/>
    </source>
</evidence>
<keyword evidence="19" id="KW-1185">Reference proteome</keyword>
<keyword evidence="4" id="KW-0645">Protease</keyword>
<evidence type="ECO:0000256" key="5">
    <source>
        <dbReference type="ARBA" id="ARBA00022676"/>
    </source>
</evidence>
<keyword evidence="7" id="KW-0378">Hydrolase</keyword>
<dbReference type="Pfam" id="PF00905">
    <property type="entry name" value="Transpeptidase"/>
    <property type="match status" value="1"/>
</dbReference>
<keyword evidence="10" id="KW-0511">Multifunctional enzyme</keyword>
<dbReference type="SUPFAM" id="SSF56601">
    <property type="entry name" value="beta-lactamase/transpeptidase-like"/>
    <property type="match status" value="1"/>
</dbReference>
<keyword evidence="5" id="KW-0328">Glycosyltransferase</keyword>
<dbReference type="InterPro" id="IPR013783">
    <property type="entry name" value="Ig-like_fold"/>
</dbReference>
<evidence type="ECO:0000256" key="1">
    <source>
        <dbReference type="ARBA" id="ARBA00007090"/>
    </source>
</evidence>
<name>A0A1G6KXR1_9BACL</name>
<evidence type="ECO:0000256" key="14">
    <source>
        <dbReference type="SAM" id="MobiDB-lite"/>
    </source>
</evidence>
<evidence type="ECO:0000256" key="13">
    <source>
        <dbReference type="ARBA" id="ARBA00049902"/>
    </source>
</evidence>
<dbReference type="Proteomes" id="UP000199387">
    <property type="component" value="Unassembled WGS sequence"/>
</dbReference>
<keyword evidence="8" id="KW-0133">Cell shape</keyword>
<feature type="transmembrane region" description="Helical" evidence="15">
    <location>
        <begin position="21"/>
        <end position="46"/>
    </location>
</feature>
<dbReference type="PANTHER" id="PTHR32282:SF33">
    <property type="entry name" value="PEPTIDOGLYCAN GLYCOSYLTRANSFERASE"/>
    <property type="match status" value="1"/>
</dbReference>
<evidence type="ECO:0000256" key="12">
    <source>
        <dbReference type="ARBA" id="ARBA00034000"/>
    </source>
</evidence>
<dbReference type="GO" id="GO:0008658">
    <property type="term" value="F:penicillin binding"/>
    <property type="evidence" value="ECO:0007669"/>
    <property type="project" value="InterPro"/>
</dbReference>
<feature type="region of interest" description="Disordered" evidence="14">
    <location>
        <begin position="857"/>
        <end position="876"/>
    </location>
</feature>
<comment type="catalytic activity">
    <reaction evidence="13">
        <text>[GlcNAc-(1-&gt;4)-Mur2Ac(oyl-L-Ala-gamma-D-Glu-L-Lys-D-Ala-D-Ala)](n)-di-trans,octa-cis-undecaprenyl diphosphate + beta-D-GlcNAc-(1-&gt;4)-Mur2Ac(oyl-L-Ala-gamma-D-Glu-L-Lys-D-Ala-D-Ala)-di-trans,octa-cis-undecaprenyl diphosphate = [GlcNAc-(1-&gt;4)-Mur2Ac(oyl-L-Ala-gamma-D-Glu-L-Lys-D-Ala-D-Ala)](n+1)-di-trans,octa-cis-undecaprenyl diphosphate + di-trans,octa-cis-undecaprenyl diphosphate + H(+)</text>
        <dbReference type="Rhea" id="RHEA:23708"/>
        <dbReference type="Rhea" id="RHEA-COMP:9602"/>
        <dbReference type="Rhea" id="RHEA-COMP:9603"/>
        <dbReference type="ChEBI" id="CHEBI:15378"/>
        <dbReference type="ChEBI" id="CHEBI:58405"/>
        <dbReference type="ChEBI" id="CHEBI:60033"/>
        <dbReference type="ChEBI" id="CHEBI:78435"/>
        <dbReference type="EC" id="2.4.99.28"/>
    </reaction>
</comment>
<dbReference type="STRING" id="1236220.SAMN04488112_106189"/>
<dbReference type="GO" id="GO:0009002">
    <property type="term" value="F:serine-type D-Ala-D-Ala carboxypeptidase activity"/>
    <property type="evidence" value="ECO:0007669"/>
    <property type="project" value="UniProtKB-EC"/>
</dbReference>
<dbReference type="AlphaFoldDB" id="A0A1G6KXR1"/>
<dbReference type="GO" id="GO:0006508">
    <property type="term" value="P:proteolysis"/>
    <property type="evidence" value="ECO:0007669"/>
    <property type="project" value="UniProtKB-KW"/>
</dbReference>
<dbReference type="InterPro" id="IPR023346">
    <property type="entry name" value="Lysozyme-like_dom_sf"/>
</dbReference>
<dbReference type="GO" id="GO:0071555">
    <property type="term" value="P:cell wall organization"/>
    <property type="evidence" value="ECO:0007669"/>
    <property type="project" value="UniProtKB-KW"/>
</dbReference>
<evidence type="ECO:0000256" key="9">
    <source>
        <dbReference type="ARBA" id="ARBA00022984"/>
    </source>
</evidence>
<keyword evidence="11" id="KW-0961">Cell wall biogenesis/degradation</keyword>
<evidence type="ECO:0000256" key="6">
    <source>
        <dbReference type="ARBA" id="ARBA00022679"/>
    </source>
</evidence>
<evidence type="ECO:0000256" key="7">
    <source>
        <dbReference type="ARBA" id="ARBA00022801"/>
    </source>
</evidence>
<keyword evidence="6" id="KW-0808">Transferase</keyword>
<evidence type="ECO:0000313" key="19">
    <source>
        <dbReference type="Proteomes" id="UP000199387"/>
    </source>
</evidence>
<dbReference type="GO" id="GO:0008360">
    <property type="term" value="P:regulation of cell shape"/>
    <property type="evidence" value="ECO:0007669"/>
    <property type="project" value="UniProtKB-KW"/>
</dbReference>
<evidence type="ECO:0000256" key="2">
    <source>
        <dbReference type="ARBA" id="ARBA00007739"/>
    </source>
</evidence>
<dbReference type="InterPro" id="IPR001460">
    <property type="entry name" value="PCN-bd_Tpept"/>
</dbReference>
<proteinExistence type="inferred from homology"/>
<feature type="domain" description="Penicillin-binding protein transpeptidase" evidence="16">
    <location>
        <begin position="392"/>
        <end position="634"/>
    </location>
</feature>
<feature type="compositionally biased region" description="Polar residues" evidence="14">
    <location>
        <begin position="783"/>
        <end position="798"/>
    </location>
</feature>
<feature type="region of interest" description="Disordered" evidence="14">
    <location>
        <begin position="775"/>
        <end position="798"/>
    </location>
</feature>
<dbReference type="SUPFAM" id="SSF53955">
    <property type="entry name" value="Lysozyme-like"/>
    <property type="match status" value="1"/>
</dbReference>
<evidence type="ECO:0000259" key="16">
    <source>
        <dbReference type="Pfam" id="PF00905"/>
    </source>
</evidence>
<evidence type="ECO:0000256" key="10">
    <source>
        <dbReference type="ARBA" id="ARBA00023268"/>
    </source>
</evidence>
<evidence type="ECO:0000313" key="18">
    <source>
        <dbReference type="EMBL" id="SDC35156.1"/>
    </source>
</evidence>
<dbReference type="FunFam" id="1.10.3810.10:FF:000001">
    <property type="entry name" value="Penicillin-binding protein 1A"/>
    <property type="match status" value="1"/>
</dbReference>
<dbReference type="InterPro" id="IPR050396">
    <property type="entry name" value="Glycosyltr_51/Transpeptidase"/>
</dbReference>
<keyword evidence="9" id="KW-0573">Peptidoglycan synthesis</keyword>
<dbReference type="InterPro" id="IPR012338">
    <property type="entry name" value="Beta-lactam/transpept-like"/>
</dbReference>
<evidence type="ECO:0000259" key="17">
    <source>
        <dbReference type="Pfam" id="PF00912"/>
    </source>
</evidence>
<dbReference type="Gene3D" id="3.40.710.10">
    <property type="entry name" value="DD-peptidase/beta-lactamase superfamily"/>
    <property type="match status" value="1"/>
</dbReference>
<dbReference type="GO" id="GO:0008955">
    <property type="term" value="F:peptidoglycan glycosyltransferase activity"/>
    <property type="evidence" value="ECO:0007669"/>
    <property type="project" value="UniProtKB-EC"/>
</dbReference>
<accession>A0A1G6KXR1</accession>
<dbReference type="InterPro" id="IPR036950">
    <property type="entry name" value="PBP_transglycosylase"/>
</dbReference>
<keyword evidence="3" id="KW-0121">Carboxypeptidase</keyword>